<sequence length="164" mass="17237">METQSPFPTEIGTAFELHRETAAVVSGAIGDGALPLVLSGNCNSSLGTVSGIQQAYPGEAVGVLWFDGHGDCNTPETFTGDFLDAMGLSTLTGRCWQALCATVPGYRAIPDEHVILVGGHGMDDGARTILNSSQITAIDSQQIREFGARDALQAAFSRSYAWEG</sequence>
<dbReference type="SUPFAM" id="SSF52768">
    <property type="entry name" value="Arginase/deacetylase"/>
    <property type="match status" value="1"/>
</dbReference>
<keyword evidence="3" id="KW-0464">Manganese</keyword>
<dbReference type="PRINTS" id="PR00116">
    <property type="entry name" value="ARGINASE"/>
</dbReference>
<dbReference type="RefSeq" id="WP_338105711.1">
    <property type="nucleotide sequence ID" value="NZ_VOSJ01000863.1"/>
</dbReference>
<gene>
    <name evidence="5" type="ORF">FS320_36660</name>
</gene>
<evidence type="ECO:0000313" key="5">
    <source>
        <dbReference type="EMBL" id="MPR30408.1"/>
    </source>
</evidence>
<evidence type="ECO:0000256" key="2">
    <source>
        <dbReference type="ARBA" id="ARBA00022801"/>
    </source>
</evidence>
<proteinExistence type="inferred from homology"/>
<evidence type="ECO:0000256" key="4">
    <source>
        <dbReference type="PROSITE-ProRule" id="PRU00742"/>
    </source>
</evidence>
<dbReference type="GO" id="GO:0004053">
    <property type="term" value="F:arginase activity"/>
    <property type="evidence" value="ECO:0007669"/>
    <property type="project" value="TreeGrafter"/>
</dbReference>
<evidence type="ECO:0008006" key="7">
    <source>
        <dbReference type="Google" id="ProtNLM"/>
    </source>
</evidence>
<evidence type="ECO:0000256" key="3">
    <source>
        <dbReference type="ARBA" id="ARBA00023211"/>
    </source>
</evidence>
<keyword evidence="2" id="KW-0378">Hydrolase</keyword>
<organism evidence="5 6">
    <name type="scientific">Microvirga tunisiensis</name>
    <dbReference type="NCBI Taxonomy" id="2108360"/>
    <lineage>
        <taxon>Bacteria</taxon>
        <taxon>Pseudomonadati</taxon>
        <taxon>Pseudomonadota</taxon>
        <taxon>Alphaproteobacteria</taxon>
        <taxon>Hyphomicrobiales</taxon>
        <taxon>Methylobacteriaceae</taxon>
        <taxon>Microvirga</taxon>
    </lineage>
</organism>
<dbReference type="PANTHER" id="PTHR43782:SF3">
    <property type="entry name" value="ARGINASE"/>
    <property type="match status" value="1"/>
</dbReference>
<comment type="similarity">
    <text evidence="4">Belongs to the arginase family.</text>
</comment>
<reference evidence="5 6" key="1">
    <citation type="journal article" date="2019" name="Syst. Appl. Microbiol.">
        <title>Microvirga tunisiensis sp. nov., a root nodule symbiotic bacterium isolated from Lupinus micranthus and L. luteus grown in Northern Tunisia.</title>
        <authorList>
            <person name="Msaddak A."/>
            <person name="Rejili M."/>
            <person name="Duran D."/>
            <person name="Mars M."/>
            <person name="Palacios J.M."/>
            <person name="Ruiz-Argueso T."/>
            <person name="Rey L."/>
            <person name="Imperial J."/>
        </authorList>
    </citation>
    <scope>NUCLEOTIDE SEQUENCE [LARGE SCALE GENOMIC DNA]</scope>
    <source>
        <strain evidence="5 6">Lmie10</strain>
    </source>
</reference>
<keyword evidence="1" id="KW-0479">Metal-binding</keyword>
<dbReference type="GO" id="GO:0030145">
    <property type="term" value="F:manganese ion binding"/>
    <property type="evidence" value="ECO:0007669"/>
    <property type="project" value="TreeGrafter"/>
</dbReference>
<comment type="caution">
    <text evidence="5">The sequence shown here is derived from an EMBL/GenBank/DDBJ whole genome shotgun (WGS) entry which is preliminary data.</text>
</comment>
<dbReference type="Proteomes" id="UP000403266">
    <property type="component" value="Unassembled WGS sequence"/>
</dbReference>
<dbReference type="InterPro" id="IPR006035">
    <property type="entry name" value="Ureohydrolase"/>
</dbReference>
<keyword evidence="6" id="KW-1185">Reference proteome</keyword>
<accession>A0A5N7MU46</accession>
<dbReference type="InterPro" id="IPR023696">
    <property type="entry name" value="Ureohydrolase_dom_sf"/>
</dbReference>
<dbReference type="PANTHER" id="PTHR43782">
    <property type="entry name" value="ARGINASE"/>
    <property type="match status" value="1"/>
</dbReference>
<dbReference type="PROSITE" id="PS51409">
    <property type="entry name" value="ARGINASE_2"/>
    <property type="match status" value="1"/>
</dbReference>
<dbReference type="Gene3D" id="3.40.800.10">
    <property type="entry name" value="Ureohydrolase domain"/>
    <property type="match status" value="1"/>
</dbReference>
<protein>
    <recommendedName>
        <fullName evidence="7">Arginase family protein</fullName>
    </recommendedName>
</protein>
<dbReference type="GO" id="GO:0005829">
    <property type="term" value="C:cytosol"/>
    <property type="evidence" value="ECO:0007669"/>
    <property type="project" value="TreeGrafter"/>
</dbReference>
<dbReference type="Pfam" id="PF00491">
    <property type="entry name" value="Arginase"/>
    <property type="match status" value="1"/>
</dbReference>
<evidence type="ECO:0000313" key="6">
    <source>
        <dbReference type="Proteomes" id="UP000403266"/>
    </source>
</evidence>
<dbReference type="AlphaFoldDB" id="A0A5N7MU46"/>
<name>A0A5N7MU46_9HYPH</name>
<dbReference type="EMBL" id="VOSK01000364">
    <property type="protein sequence ID" value="MPR30408.1"/>
    <property type="molecule type" value="Genomic_DNA"/>
</dbReference>
<evidence type="ECO:0000256" key="1">
    <source>
        <dbReference type="ARBA" id="ARBA00022723"/>
    </source>
</evidence>